<comment type="caution">
    <text evidence="2">The sequence shown here is derived from an EMBL/GenBank/DDBJ whole genome shotgun (WGS) entry which is preliminary data.</text>
</comment>
<reference evidence="2" key="1">
    <citation type="submission" date="2023-11" db="EMBL/GenBank/DDBJ databases">
        <title>Streptococcus anginosus urogential strains.</title>
        <authorList>
            <person name="Appleberry H."/>
            <person name="Garcia-Israel J."/>
            <person name="Wolfe A."/>
            <person name="Putonti C."/>
        </authorList>
    </citation>
    <scope>NUCLEOTIDE SEQUENCE</scope>
    <source>
        <strain evidence="2">UMB1758</strain>
    </source>
</reference>
<evidence type="ECO:0000313" key="2">
    <source>
        <dbReference type="EMBL" id="MDX5039415.1"/>
    </source>
</evidence>
<protein>
    <submittedName>
        <fullName evidence="2">Uncharacterized protein</fullName>
    </submittedName>
</protein>
<keyword evidence="1" id="KW-0812">Transmembrane</keyword>
<dbReference type="AlphaFoldDB" id="A0AAP6BMP0"/>
<organism evidence="2">
    <name type="scientific">Streptococcus anginosus</name>
    <dbReference type="NCBI Taxonomy" id="1328"/>
    <lineage>
        <taxon>Bacteria</taxon>
        <taxon>Bacillati</taxon>
        <taxon>Bacillota</taxon>
        <taxon>Bacilli</taxon>
        <taxon>Lactobacillales</taxon>
        <taxon>Streptococcaceae</taxon>
        <taxon>Streptococcus</taxon>
        <taxon>Streptococcus anginosus group</taxon>
    </lineage>
</organism>
<dbReference type="RefSeq" id="WP_255776623.1">
    <property type="nucleotide sequence ID" value="NZ_JAWWVP020000001.1"/>
</dbReference>
<sequence length="195" mass="22494">MTTLKNSFKFINFYNIFYILLIALLVTGGGGLLLKLFLVVFQTPLIITNIFTFLSSKLLALALRIFFLLVGVTAIKWLSNKKIKLWKSLYYTNKIRRFAYTTTEKSLNIGQDKIPYSVADKRLANRSLWSLTVECEEDKIIVSIKLPVNHKAMKMVKDLLPDIKSQLTELDPTYSFNDFTLESYRVYQAIGTRTK</sequence>
<feature type="transmembrane region" description="Helical" evidence="1">
    <location>
        <begin position="58"/>
        <end position="78"/>
    </location>
</feature>
<proteinExistence type="predicted"/>
<evidence type="ECO:0000256" key="1">
    <source>
        <dbReference type="SAM" id="Phobius"/>
    </source>
</evidence>
<accession>A0AAP6BMP0</accession>
<feature type="transmembrane region" description="Helical" evidence="1">
    <location>
        <begin position="12"/>
        <end position="38"/>
    </location>
</feature>
<gene>
    <name evidence="2" type="ORF">SFH28_00860</name>
</gene>
<dbReference type="EMBL" id="JAWWVP010000001">
    <property type="protein sequence ID" value="MDX5039415.1"/>
    <property type="molecule type" value="Genomic_DNA"/>
</dbReference>
<keyword evidence="1" id="KW-1133">Transmembrane helix</keyword>
<keyword evidence="1" id="KW-0472">Membrane</keyword>
<name>A0AAP6BMP0_STRAP</name>